<dbReference type="SUPFAM" id="SSF53335">
    <property type="entry name" value="S-adenosyl-L-methionine-dependent methyltransferases"/>
    <property type="match status" value="1"/>
</dbReference>
<organism evidence="1 2">
    <name type="scientific">Pseudochrobactrum asaccharolyticum</name>
    <dbReference type="NCBI Taxonomy" id="354351"/>
    <lineage>
        <taxon>Bacteria</taxon>
        <taxon>Pseudomonadati</taxon>
        <taxon>Pseudomonadota</taxon>
        <taxon>Alphaproteobacteria</taxon>
        <taxon>Hyphomicrobiales</taxon>
        <taxon>Brucellaceae</taxon>
        <taxon>Pseudochrobactrum</taxon>
    </lineage>
</organism>
<keyword evidence="2" id="KW-1185">Reference proteome</keyword>
<dbReference type="Pfam" id="PF07021">
    <property type="entry name" value="MetW"/>
    <property type="match status" value="1"/>
</dbReference>
<dbReference type="OrthoDB" id="9792690at2"/>
<evidence type="ECO:0000313" key="1">
    <source>
        <dbReference type="EMBL" id="RBO97925.1"/>
    </source>
</evidence>
<dbReference type="EMBL" id="QNRH01000002">
    <property type="protein sequence ID" value="RBO97925.1"/>
    <property type="molecule type" value="Genomic_DNA"/>
</dbReference>
<comment type="caution">
    <text evidence="1">The sequence shown here is derived from an EMBL/GenBank/DDBJ whole genome shotgun (WGS) entry which is preliminary data.</text>
</comment>
<proteinExistence type="predicted"/>
<evidence type="ECO:0000313" key="2">
    <source>
        <dbReference type="Proteomes" id="UP000252893"/>
    </source>
</evidence>
<dbReference type="RefSeq" id="WP_113943859.1">
    <property type="nucleotide sequence ID" value="NZ_JBHEEG010000002.1"/>
</dbReference>
<name>A0A366E763_9HYPH</name>
<dbReference type="Proteomes" id="UP000252893">
    <property type="component" value="Unassembled WGS sequence"/>
</dbReference>
<dbReference type="NCBIfam" id="TIGR02081">
    <property type="entry name" value="metW"/>
    <property type="match status" value="1"/>
</dbReference>
<dbReference type="CDD" id="cd02440">
    <property type="entry name" value="AdoMet_MTases"/>
    <property type="match status" value="1"/>
</dbReference>
<gene>
    <name evidence="1" type="ORF">DFR47_102716</name>
</gene>
<protein>
    <submittedName>
        <fullName evidence="1">Methionine biosynthesis protein MetW</fullName>
    </submittedName>
</protein>
<dbReference type="AlphaFoldDB" id="A0A366E763"/>
<dbReference type="InterPro" id="IPR029063">
    <property type="entry name" value="SAM-dependent_MTases_sf"/>
</dbReference>
<dbReference type="Gene3D" id="3.40.50.150">
    <property type="entry name" value="Vaccinia Virus protein VP39"/>
    <property type="match status" value="1"/>
</dbReference>
<dbReference type="InterPro" id="IPR010743">
    <property type="entry name" value="Methionine_synth_MetW"/>
</dbReference>
<reference evidence="1 2" key="1">
    <citation type="submission" date="2018-06" db="EMBL/GenBank/DDBJ databases">
        <title>Genomic Encyclopedia of Type Strains, Phase IV (KMG-IV): sequencing the most valuable type-strain genomes for metagenomic binning, comparative biology and taxonomic classification.</title>
        <authorList>
            <person name="Goeker M."/>
        </authorList>
    </citation>
    <scope>NUCLEOTIDE SEQUENCE [LARGE SCALE GENOMIC DNA]</scope>
    <source>
        <strain evidence="1 2">DSM 25619</strain>
    </source>
</reference>
<sequence>MTDTKAGTGDTTLFAQNATENLHIHNRVDFDIIASLVRPGTRVLDVGCSDGELLQLLRDTRNVDGRGVELSQSGVNQCLMRGLSVIQGDADRDLVYYPDSSFDYVVLSQTLQATLNPKKVLSELLRIGERAIVSIPNFGYWRVRGSLLFRGRMPVTKELPFSWYDTPNIHFCTIRDFVDMTEEVGATVEDAVALNRNGERMPFNLPWGMWNLLGQQAVFLLKR</sequence>
<accession>A0A366E763</accession>